<dbReference type="EMBL" id="OQ749652">
    <property type="protein sequence ID" value="WIC39696.1"/>
    <property type="molecule type" value="Genomic_DNA"/>
</dbReference>
<dbReference type="Proteomes" id="UP001237988">
    <property type="component" value="Segment"/>
</dbReference>
<organism evidence="1 2">
    <name type="scientific">Phage Phass-1</name>
    <dbReference type="NCBI Taxonomy" id="3043662"/>
    <lineage>
        <taxon>Viruses</taxon>
        <taxon>Duplodnaviria</taxon>
        <taxon>Heunggongvirae</taxon>
        <taxon>Uroviricota</taxon>
        <taxon>Caudoviricetes</taxon>
        <taxon>Caudoviricetes code 15 clade</taxon>
    </lineage>
</organism>
<protein>
    <submittedName>
        <fullName evidence="1">Uncharacterized protein</fullName>
    </submittedName>
</protein>
<name>A0AAF0LYM5_9CAUD</name>
<sequence length="82" mass="9614">MAADYAAVKSMVERGVGRGYTHCLIVVDEFDYEDYPVYIPECQDVQDMIATTNALNMQRVVEVYNYSKDLEEQLHRDRCWEI</sequence>
<reference evidence="1" key="1">
    <citation type="submission" date="2023-04" db="EMBL/GenBank/DDBJ databases">
        <title>Bacteriophage Phass-1 Discovered in the Human Gut Virome - the Founding Member of the Proposed New Family Phassviridae.</title>
        <authorList>
            <person name="Tikunov A.Y."/>
            <person name="Morozova V.V."/>
            <person name="Chechushkov A.V."/>
            <person name="Tikunova N.V."/>
        </authorList>
    </citation>
    <scope>NUCLEOTIDE SEQUENCE</scope>
</reference>
<proteinExistence type="predicted"/>
<evidence type="ECO:0000313" key="2">
    <source>
        <dbReference type="Proteomes" id="UP001237988"/>
    </source>
</evidence>
<evidence type="ECO:0000313" key="1">
    <source>
        <dbReference type="EMBL" id="WIC39696.1"/>
    </source>
</evidence>
<accession>A0AAF0LYM5</accession>